<dbReference type="KEGG" id="bbe:BBR47_58840"/>
<dbReference type="eggNOG" id="COG0793">
    <property type="taxonomic scope" value="Bacteria"/>
</dbReference>
<dbReference type="AlphaFoldDB" id="C0ZA07"/>
<dbReference type="GO" id="GO:0006508">
    <property type="term" value="P:proteolysis"/>
    <property type="evidence" value="ECO:0007669"/>
    <property type="project" value="InterPro"/>
</dbReference>
<name>C0ZA07_BREBN</name>
<keyword evidence="1" id="KW-0732">Signal</keyword>
<dbReference type="Gene3D" id="3.30.750.44">
    <property type="match status" value="1"/>
</dbReference>
<dbReference type="GO" id="GO:0004175">
    <property type="term" value="F:endopeptidase activity"/>
    <property type="evidence" value="ECO:0007669"/>
    <property type="project" value="TreeGrafter"/>
</dbReference>
<sequence length="461" mass="52133">MKSRVWIALLIFLFASVSGAGAYTSSNVNQGKEAKPAVDGAKRQLWQSRGYGCIMEINGKSVTMYNYTRDSLLLFAIGDLDEQGNLNLKFQLGDSKQLPESARERIWMGRFQNGSLTDKMGYVKQFKQIKQFPAVKVKELSKDPVANFEVFWQTFEENFSFFPLVKVDWKEVYKTYRPKVTAATSEKELENIFKEMLGKLKDGHTNMITNENFFSAMPKMERAEFYEINLKAIQGTIESNYMNGALKSKLEGRIQYGRTKNGDAYIQLREFDVSDEKLIDEALADMVQDLADCRNFVIDMRFNRGGDDIFGLKVAGLFTGEKRLAYNKQGRIGGYDQFSEPTKIFIEPGAKRFTANKIIVLSGPLTVSAGETGTMALKKLDKVTVIGEKTSGFFSDVLFKTLPNNWVIMLSNERYTSPEGINYEQLGLPPDEQIILKQADVDAHKDSVIIRAMELLKVASK</sequence>
<keyword evidence="4" id="KW-1185">Reference proteome</keyword>
<dbReference type="GO" id="GO:0008236">
    <property type="term" value="F:serine-type peptidase activity"/>
    <property type="evidence" value="ECO:0007669"/>
    <property type="project" value="InterPro"/>
</dbReference>
<dbReference type="Pfam" id="PF14684">
    <property type="entry name" value="Tricorn_C1"/>
    <property type="match status" value="1"/>
</dbReference>
<evidence type="ECO:0000313" key="4">
    <source>
        <dbReference type="Proteomes" id="UP000001877"/>
    </source>
</evidence>
<organism evidence="3 4">
    <name type="scientific">Brevibacillus brevis (strain 47 / JCM 6285 / NBRC 100599)</name>
    <dbReference type="NCBI Taxonomy" id="358681"/>
    <lineage>
        <taxon>Bacteria</taxon>
        <taxon>Bacillati</taxon>
        <taxon>Bacillota</taxon>
        <taxon>Bacilli</taxon>
        <taxon>Bacillales</taxon>
        <taxon>Paenibacillaceae</taxon>
        <taxon>Brevibacillus</taxon>
    </lineage>
</organism>
<dbReference type="SUPFAM" id="SSF52096">
    <property type="entry name" value="ClpP/crotonase"/>
    <property type="match status" value="1"/>
</dbReference>
<dbReference type="EMBL" id="AP008955">
    <property type="protein sequence ID" value="BAH46861.1"/>
    <property type="molecule type" value="Genomic_DNA"/>
</dbReference>
<feature type="chain" id="PRO_5002905790" description="Tail specific protease domain-containing protein" evidence="1">
    <location>
        <begin position="23"/>
        <end position="461"/>
    </location>
</feature>
<protein>
    <recommendedName>
        <fullName evidence="2">Tail specific protease domain-containing protein</fullName>
    </recommendedName>
</protein>
<proteinExistence type="predicted"/>
<dbReference type="CDD" id="cd07563">
    <property type="entry name" value="Peptidase_S41_IRBP"/>
    <property type="match status" value="1"/>
</dbReference>
<dbReference type="Proteomes" id="UP000001877">
    <property type="component" value="Chromosome"/>
</dbReference>
<evidence type="ECO:0000259" key="2">
    <source>
        <dbReference type="SMART" id="SM00245"/>
    </source>
</evidence>
<accession>C0ZA07</accession>
<dbReference type="InterPro" id="IPR028204">
    <property type="entry name" value="Tricorn_C1"/>
</dbReference>
<evidence type="ECO:0000256" key="1">
    <source>
        <dbReference type="SAM" id="SignalP"/>
    </source>
</evidence>
<dbReference type="InterPro" id="IPR029045">
    <property type="entry name" value="ClpP/crotonase-like_dom_sf"/>
</dbReference>
<dbReference type="InterPro" id="IPR005151">
    <property type="entry name" value="Tail-specific_protease"/>
</dbReference>
<feature type="domain" description="Tail specific protease" evidence="2">
    <location>
        <begin position="238"/>
        <end position="435"/>
    </location>
</feature>
<reference evidence="3 4" key="1">
    <citation type="submission" date="2005-03" db="EMBL/GenBank/DDBJ databases">
        <title>Brevibacillus brevis strain 47, complete genome.</title>
        <authorList>
            <person name="Hosoyama A."/>
            <person name="Yamada R."/>
            <person name="Hongo Y."/>
            <person name="Terui Y."/>
            <person name="Ankai A."/>
            <person name="Masuyama W."/>
            <person name="Sekiguchi M."/>
            <person name="Takeda T."/>
            <person name="Asano K."/>
            <person name="Ohji S."/>
            <person name="Ichikawa N."/>
            <person name="Narita S."/>
            <person name="Aoki N."/>
            <person name="Miura H."/>
            <person name="Matsushita S."/>
            <person name="Sekigawa T."/>
            <person name="Yamagata H."/>
            <person name="Yoshikawa H."/>
            <person name="Udaka S."/>
            <person name="Tanikawa S."/>
            <person name="Fujita N."/>
        </authorList>
    </citation>
    <scope>NUCLEOTIDE SEQUENCE [LARGE SCALE GENOMIC DNA]</scope>
    <source>
        <strain evidence="4">47 / JCM 6285 / NBRC 100599</strain>
    </source>
</reference>
<dbReference type="Gene3D" id="3.90.226.10">
    <property type="entry name" value="2-enoyl-CoA Hydratase, Chain A, domain 1"/>
    <property type="match status" value="1"/>
</dbReference>
<dbReference type="GO" id="GO:0007165">
    <property type="term" value="P:signal transduction"/>
    <property type="evidence" value="ECO:0007669"/>
    <property type="project" value="TreeGrafter"/>
</dbReference>
<dbReference type="PANTHER" id="PTHR32060:SF30">
    <property type="entry name" value="CARBOXY-TERMINAL PROCESSING PROTEASE CTPA"/>
    <property type="match status" value="1"/>
</dbReference>
<dbReference type="STRING" id="358681.BBR47_58840"/>
<gene>
    <name evidence="3" type="ordered locus">BBR47_58840</name>
</gene>
<feature type="signal peptide" evidence="1">
    <location>
        <begin position="1"/>
        <end position="22"/>
    </location>
</feature>
<dbReference type="SMART" id="SM00245">
    <property type="entry name" value="TSPc"/>
    <property type="match status" value="1"/>
</dbReference>
<dbReference type="HOGENOM" id="CLU_034080_1_0_9"/>
<evidence type="ECO:0000313" key="3">
    <source>
        <dbReference type="EMBL" id="BAH46861.1"/>
    </source>
</evidence>
<dbReference type="Pfam" id="PF03572">
    <property type="entry name" value="Peptidase_S41"/>
    <property type="match status" value="1"/>
</dbReference>
<dbReference type="PANTHER" id="PTHR32060">
    <property type="entry name" value="TAIL-SPECIFIC PROTEASE"/>
    <property type="match status" value="1"/>
</dbReference>
<dbReference type="GO" id="GO:0030288">
    <property type="term" value="C:outer membrane-bounded periplasmic space"/>
    <property type="evidence" value="ECO:0007669"/>
    <property type="project" value="TreeGrafter"/>
</dbReference>